<accession>A0ABD5W1T4</accession>
<dbReference type="AlphaFoldDB" id="A0ABD5W1T4"/>
<gene>
    <name evidence="1" type="ORF">ACFQQG_13495</name>
</gene>
<protein>
    <submittedName>
        <fullName evidence="1">Uncharacterized protein</fullName>
    </submittedName>
</protein>
<evidence type="ECO:0000313" key="1">
    <source>
        <dbReference type="EMBL" id="MFC7059007.1"/>
    </source>
</evidence>
<dbReference type="RefSeq" id="WP_267161729.1">
    <property type="nucleotide sequence ID" value="NZ_CP112972.1"/>
</dbReference>
<dbReference type="Proteomes" id="UP001596445">
    <property type="component" value="Unassembled WGS sequence"/>
</dbReference>
<organism evidence="1 2">
    <name type="scientific">Halovenus salina</name>
    <dbReference type="NCBI Taxonomy" id="1510225"/>
    <lineage>
        <taxon>Archaea</taxon>
        <taxon>Methanobacteriati</taxon>
        <taxon>Methanobacteriota</taxon>
        <taxon>Stenosarchaea group</taxon>
        <taxon>Halobacteria</taxon>
        <taxon>Halobacteriales</taxon>
        <taxon>Haloarculaceae</taxon>
        <taxon>Halovenus</taxon>
    </lineage>
</organism>
<dbReference type="GeneID" id="76631081"/>
<comment type="caution">
    <text evidence="1">The sequence shown here is derived from an EMBL/GenBank/DDBJ whole genome shotgun (WGS) entry which is preliminary data.</text>
</comment>
<reference evidence="1 2" key="1">
    <citation type="journal article" date="2019" name="Int. J. Syst. Evol. Microbiol.">
        <title>The Global Catalogue of Microorganisms (GCM) 10K type strain sequencing project: providing services to taxonomists for standard genome sequencing and annotation.</title>
        <authorList>
            <consortium name="The Broad Institute Genomics Platform"/>
            <consortium name="The Broad Institute Genome Sequencing Center for Infectious Disease"/>
            <person name="Wu L."/>
            <person name="Ma J."/>
        </authorList>
    </citation>
    <scope>NUCLEOTIDE SEQUENCE [LARGE SCALE GENOMIC DNA]</scope>
    <source>
        <strain evidence="1 2">JCM 30072</strain>
    </source>
</reference>
<keyword evidence="2" id="KW-1185">Reference proteome</keyword>
<name>A0ABD5W1T4_9EURY</name>
<proteinExistence type="predicted"/>
<evidence type="ECO:0000313" key="2">
    <source>
        <dbReference type="Proteomes" id="UP001596445"/>
    </source>
</evidence>
<sequence>MLYLRNLETILRNIGQEKWKHSSEPKVPFEQSLERIVPSPHEVQNQLARAAFSTLEASLRRHCKEVDLTGKPIDNERYNSYIDEYTHRGKVKYEDLLNLWKDYNANPATEEALEKIQYIFEGDERLLSETEEMAEEFNFEGERHDLFWLIRNVRNANIHGEIDDVFGPPGKFTYMIVNLLCLLFWDNVDDEAFDDNLEEFISINEQFSNSDHYKRPEDLYYPAFSIEVEYRYSSI</sequence>
<dbReference type="EMBL" id="JBHSZI010000001">
    <property type="protein sequence ID" value="MFC7059007.1"/>
    <property type="molecule type" value="Genomic_DNA"/>
</dbReference>